<reference evidence="1 2" key="1">
    <citation type="journal article" date="2017" name="G3 (Bethesda)">
        <title>The Physical Genome Mapping of Anopheles albimanus Corrected Scaffold Misassemblies and Identified Interarm Rearrangements in Genus Anopheles.</title>
        <authorList>
            <person name="Artemov G.N."/>
            <person name="Peery A.N."/>
            <person name="Jiang X."/>
            <person name="Tu Z."/>
            <person name="Stegniy V.N."/>
            <person name="Sharakhova M.V."/>
            <person name="Sharakhov I.V."/>
        </authorList>
    </citation>
    <scope>NUCLEOTIDE SEQUENCE [LARGE SCALE GENOMIC DNA]</scope>
    <source>
        <strain evidence="1 2">ALBI9_A</strain>
    </source>
</reference>
<evidence type="ECO:0000313" key="2">
    <source>
        <dbReference type="Proteomes" id="UP000069272"/>
    </source>
</evidence>
<proteinExistence type="predicted"/>
<dbReference type="AlphaFoldDB" id="A0A182FWU6"/>
<dbReference type="EnsemblMetazoa" id="AALB014134-RA">
    <property type="protein sequence ID" value="AALB014134-PA"/>
    <property type="gene ID" value="AALB014134"/>
</dbReference>
<reference evidence="1" key="2">
    <citation type="submission" date="2022-08" db="UniProtKB">
        <authorList>
            <consortium name="EnsemblMetazoa"/>
        </authorList>
    </citation>
    <scope>IDENTIFICATION</scope>
    <source>
        <strain evidence="1">STECLA/ALBI9_A</strain>
    </source>
</reference>
<name>A0A182FWU6_ANOAL</name>
<protein>
    <submittedName>
        <fullName evidence="1">Uncharacterized protein</fullName>
    </submittedName>
</protein>
<sequence>MHFMVRRYHQQQSICHHQLCLLISVAQHSWLPLAAFRPRDNSVHPNRCFLLYRLDLGTLHILSAKRGWGAYIVKVPPKTTSPDPDRTIR</sequence>
<dbReference type="Proteomes" id="UP000069272">
    <property type="component" value="Chromosome 3R"/>
</dbReference>
<organism evidence="1 2">
    <name type="scientific">Anopheles albimanus</name>
    <name type="common">New world malaria mosquito</name>
    <dbReference type="NCBI Taxonomy" id="7167"/>
    <lineage>
        <taxon>Eukaryota</taxon>
        <taxon>Metazoa</taxon>
        <taxon>Ecdysozoa</taxon>
        <taxon>Arthropoda</taxon>
        <taxon>Hexapoda</taxon>
        <taxon>Insecta</taxon>
        <taxon>Pterygota</taxon>
        <taxon>Neoptera</taxon>
        <taxon>Endopterygota</taxon>
        <taxon>Diptera</taxon>
        <taxon>Nematocera</taxon>
        <taxon>Culicoidea</taxon>
        <taxon>Culicidae</taxon>
        <taxon>Anophelinae</taxon>
        <taxon>Anopheles</taxon>
    </lineage>
</organism>
<accession>A0A182FWU6</accession>
<dbReference type="VEuPathDB" id="VectorBase:AALB014134"/>
<keyword evidence="2" id="KW-1185">Reference proteome</keyword>
<evidence type="ECO:0000313" key="1">
    <source>
        <dbReference type="EnsemblMetazoa" id="AALB014134-PA"/>
    </source>
</evidence>